<accession>A0ABP3GCW4</accession>
<feature type="transmembrane region" description="Helical" evidence="1">
    <location>
        <begin position="41"/>
        <end position="61"/>
    </location>
</feature>
<dbReference type="InterPro" id="IPR009589">
    <property type="entry name" value="PH_YyaB-like"/>
</dbReference>
<reference evidence="4" key="1">
    <citation type="journal article" date="2019" name="Int. J. Syst. Evol. Microbiol.">
        <title>The Global Catalogue of Microorganisms (GCM) 10K type strain sequencing project: providing services to taxonomists for standard genome sequencing and annotation.</title>
        <authorList>
            <consortium name="The Broad Institute Genomics Platform"/>
            <consortium name="The Broad Institute Genome Sequencing Center for Infectious Disease"/>
            <person name="Wu L."/>
            <person name="Ma J."/>
        </authorList>
    </citation>
    <scope>NUCLEOTIDE SEQUENCE [LARGE SCALE GENOMIC DNA]</scope>
    <source>
        <strain evidence="4">JCM 13378</strain>
    </source>
</reference>
<evidence type="ECO:0000259" key="2">
    <source>
        <dbReference type="Pfam" id="PF06713"/>
    </source>
</evidence>
<protein>
    <recommendedName>
        <fullName evidence="2">Uncharacterized protein YyaB-like PH domain-containing protein</fullName>
    </recommendedName>
</protein>
<dbReference type="EMBL" id="BAAAEI010000001">
    <property type="protein sequence ID" value="GAA0341176.1"/>
    <property type="molecule type" value="Genomic_DNA"/>
</dbReference>
<dbReference type="Pfam" id="PF06713">
    <property type="entry name" value="bPH_4"/>
    <property type="match status" value="1"/>
</dbReference>
<evidence type="ECO:0000313" key="3">
    <source>
        <dbReference type="EMBL" id="GAA0341176.1"/>
    </source>
</evidence>
<sequence>MNQTYSSKVDILFALILIFSLFISLRGLSSLGLSLQLNQSFIPKIVLLLFGIILPLSILFFTNYKVEGEQLIVRSSIFKWNIPINSIEKIEKEKNLVASPALSIELISIKAKDKHILISPKEEDEFIKNLISINEKIVVK</sequence>
<dbReference type="Proteomes" id="UP001501757">
    <property type="component" value="Unassembled WGS sequence"/>
</dbReference>
<organism evidence="3 4">
    <name type="scientific">Bowmanella denitrificans</name>
    <dbReference type="NCBI Taxonomy" id="366582"/>
    <lineage>
        <taxon>Bacteria</taxon>
        <taxon>Pseudomonadati</taxon>
        <taxon>Pseudomonadota</taxon>
        <taxon>Gammaproteobacteria</taxon>
        <taxon>Alteromonadales</taxon>
        <taxon>Alteromonadaceae</taxon>
        <taxon>Bowmanella</taxon>
    </lineage>
</organism>
<gene>
    <name evidence="3" type="ORF">GCM10009092_02130</name>
</gene>
<keyword evidence="1" id="KW-0812">Transmembrane</keyword>
<name>A0ABP3GCW4_9ALTE</name>
<comment type="caution">
    <text evidence="3">The sequence shown here is derived from an EMBL/GenBank/DDBJ whole genome shotgun (WGS) entry which is preliminary data.</text>
</comment>
<feature type="domain" description="Uncharacterized protein YyaB-like PH" evidence="2">
    <location>
        <begin position="62"/>
        <end position="134"/>
    </location>
</feature>
<feature type="transmembrane region" description="Helical" evidence="1">
    <location>
        <begin position="12"/>
        <end position="35"/>
    </location>
</feature>
<proteinExistence type="predicted"/>
<evidence type="ECO:0000313" key="4">
    <source>
        <dbReference type="Proteomes" id="UP001501757"/>
    </source>
</evidence>
<keyword evidence="4" id="KW-1185">Reference proteome</keyword>
<evidence type="ECO:0000256" key="1">
    <source>
        <dbReference type="SAM" id="Phobius"/>
    </source>
</evidence>
<keyword evidence="1" id="KW-0472">Membrane</keyword>
<dbReference type="RefSeq" id="WP_343840690.1">
    <property type="nucleotide sequence ID" value="NZ_BAAAEI010000001.1"/>
</dbReference>
<keyword evidence="1" id="KW-1133">Transmembrane helix</keyword>